<reference evidence="1" key="1">
    <citation type="submission" date="2024-06" db="EMBL/GenBank/DDBJ databases">
        <authorList>
            <person name="Li T."/>
            <person name="Gao R."/>
        </authorList>
    </citation>
    <scope>NUCLEOTIDE SEQUENCE</scope>
    <source>
        <strain evidence="1">ZPR3</strain>
        <plasmid evidence="1">unnamed2</plasmid>
    </source>
</reference>
<dbReference type="AlphaFoldDB" id="A0AAU7S5M4"/>
<sequence>MIADENFTPLGDRKMWEQGAATCDKPYGIAAGVGIDAEETVAHAMIFPLRAISGKVREPLSVRNCVKTGSWSGSEIP</sequence>
<keyword evidence="1" id="KW-0614">Plasmid</keyword>
<accession>A0AAU7S5M4</accession>
<evidence type="ECO:0000313" key="1">
    <source>
        <dbReference type="EMBL" id="XBT97677.1"/>
    </source>
</evidence>
<protein>
    <submittedName>
        <fullName evidence="1">Uncharacterized protein</fullName>
    </submittedName>
</protein>
<name>A0AAU7S5M4_9HYPH</name>
<organism evidence="1">
    <name type="scientific">Rhizobium sp. ZPR3</name>
    <dbReference type="NCBI Taxonomy" id="3158967"/>
    <lineage>
        <taxon>Bacteria</taxon>
        <taxon>Pseudomonadati</taxon>
        <taxon>Pseudomonadota</taxon>
        <taxon>Alphaproteobacteria</taxon>
        <taxon>Hyphomicrobiales</taxon>
        <taxon>Rhizobiaceae</taxon>
        <taxon>Rhizobium/Agrobacterium group</taxon>
        <taxon>Rhizobium</taxon>
    </lineage>
</organism>
<gene>
    <name evidence="1" type="ORF">ABM479_28255</name>
</gene>
<proteinExistence type="predicted"/>
<geneLocation type="plasmid" evidence="1">
    <name>unnamed2</name>
</geneLocation>
<dbReference type="RefSeq" id="WP_349962874.1">
    <property type="nucleotide sequence ID" value="NZ_CP157962.1"/>
</dbReference>
<dbReference type="EMBL" id="CP157962">
    <property type="protein sequence ID" value="XBT97677.1"/>
    <property type="molecule type" value="Genomic_DNA"/>
</dbReference>